<dbReference type="SUPFAM" id="SSF51230">
    <property type="entry name" value="Single hybrid motif"/>
    <property type="match status" value="1"/>
</dbReference>
<keyword evidence="4" id="KW-0809">Transit peptide</keyword>
<evidence type="ECO:0000313" key="7">
    <source>
        <dbReference type="WBParaSite" id="TMUE_3000014098.1"/>
    </source>
</evidence>
<evidence type="ECO:0000256" key="1">
    <source>
        <dbReference type="ARBA" id="ARBA00009249"/>
    </source>
</evidence>
<organism evidence="6 7">
    <name type="scientific">Trichuris muris</name>
    <name type="common">Mouse whipworm</name>
    <dbReference type="NCBI Taxonomy" id="70415"/>
    <lineage>
        <taxon>Eukaryota</taxon>
        <taxon>Metazoa</taxon>
        <taxon>Ecdysozoa</taxon>
        <taxon>Nematoda</taxon>
        <taxon>Enoplea</taxon>
        <taxon>Dorylaimia</taxon>
        <taxon>Trichinellida</taxon>
        <taxon>Trichuridae</taxon>
        <taxon>Trichuris</taxon>
    </lineage>
</organism>
<dbReference type="STRING" id="70415.A0A5S6R3U4"/>
<dbReference type="GO" id="GO:0009249">
    <property type="term" value="P:protein lipoylation"/>
    <property type="evidence" value="ECO:0007669"/>
    <property type="project" value="TreeGrafter"/>
</dbReference>
<comment type="subunit">
    <text evidence="4">The glycine cleavage system is composed of four proteins: P, T, L and H.</text>
</comment>
<dbReference type="Proteomes" id="UP000046395">
    <property type="component" value="Unassembled WGS sequence"/>
</dbReference>
<sequence>MIFTARLLSLRNASALLIRQHRANNLFLGKGICGSTVRQCSTAKRMYTEKHEWVLIRDQEGTVGITDYAQEALGELVYVQLPEVGASLKQFAESCVVESVKAASDVYSPVSGTVTEVNSTLEETPSLVNKSCLEKGWLYKVKLSEPSELAKLMDEMKYERLVEELRKD</sequence>
<dbReference type="NCBIfam" id="NF002270">
    <property type="entry name" value="PRK01202.1"/>
    <property type="match status" value="1"/>
</dbReference>
<protein>
    <recommendedName>
        <fullName evidence="4">Glycine cleavage system H protein</fullName>
    </recommendedName>
</protein>
<evidence type="ECO:0000256" key="3">
    <source>
        <dbReference type="PIRSR" id="PIRSR617453-50"/>
    </source>
</evidence>
<comment type="similarity">
    <text evidence="1 4">Belongs to the GcvH family.</text>
</comment>
<evidence type="ECO:0000313" key="6">
    <source>
        <dbReference type="Proteomes" id="UP000046395"/>
    </source>
</evidence>
<accession>A0A5S6R3U4</accession>
<reference evidence="7" key="1">
    <citation type="submission" date="2019-12" db="UniProtKB">
        <authorList>
            <consortium name="WormBaseParasite"/>
        </authorList>
    </citation>
    <scope>IDENTIFICATION</scope>
</reference>
<evidence type="ECO:0000256" key="2">
    <source>
        <dbReference type="ARBA" id="ARBA00022823"/>
    </source>
</evidence>
<keyword evidence="6" id="KW-1185">Reference proteome</keyword>
<dbReference type="InterPro" id="IPR000089">
    <property type="entry name" value="Biotin_lipoyl"/>
</dbReference>
<dbReference type="GO" id="GO:0005739">
    <property type="term" value="C:mitochondrion"/>
    <property type="evidence" value="ECO:0007669"/>
    <property type="project" value="UniProtKB-SubCell"/>
</dbReference>
<feature type="domain" description="Lipoyl-binding" evidence="5">
    <location>
        <begin position="60"/>
        <end position="142"/>
    </location>
</feature>
<name>A0A5S6R3U4_TRIMR</name>
<dbReference type="InterPro" id="IPR002930">
    <property type="entry name" value="GCV_H"/>
</dbReference>
<dbReference type="GO" id="GO:0005960">
    <property type="term" value="C:glycine cleavage complex"/>
    <property type="evidence" value="ECO:0007669"/>
    <property type="project" value="UniProtKB-UniRule"/>
</dbReference>
<evidence type="ECO:0000259" key="5">
    <source>
        <dbReference type="PROSITE" id="PS50968"/>
    </source>
</evidence>
<comment type="function">
    <text evidence="4">The H protein shuttles the methylamine group of glycine from the P protein to the T protein.</text>
</comment>
<dbReference type="PANTHER" id="PTHR11715">
    <property type="entry name" value="GLYCINE CLEAVAGE SYSTEM H PROTEIN"/>
    <property type="match status" value="1"/>
</dbReference>
<dbReference type="GO" id="GO:0019464">
    <property type="term" value="P:glycine decarboxylation via glycine cleavage system"/>
    <property type="evidence" value="ECO:0007669"/>
    <property type="project" value="UniProtKB-UniRule"/>
</dbReference>
<dbReference type="WBParaSite" id="TMUE_3000014098.1">
    <property type="protein sequence ID" value="TMUE_3000014098.1"/>
    <property type="gene ID" value="WBGene00292798"/>
</dbReference>
<proteinExistence type="inferred from homology"/>
<keyword evidence="4" id="KW-0496">Mitochondrion</keyword>
<dbReference type="InterPro" id="IPR033753">
    <property type="entry name" value="GCV_H/Fam206"/>
</dbReference>
<dbReference type="InterPro" id="IPR017453">
    <property type="entry name" value="GCV_H_sub"/>
</dbReference>
<dbReference type="InterPro" id="IPR011053">
    <property type="entry name" value="Single_hybrid_motif"/>
</dbReference>
<dbReference type="AlphaFoldDB" id="A0A5S6R3U4"/>
<dbReference type="Pfam" id="PF01597">
    <property type="entry name" value="GCV_H"/>
    <property type="match status" value="1"/>
</dbReference>
<evidence type="ECO:0000256" key="4">
    <source>
        <dbReference type="RuleBase" id="RU364055"/>
    </source>
</evidence>
<comment type="cofactor">
    <cofactor evidence="4">
        <name>(R)-lipoate</name>
        <dbReference type="ChEBI" id="CHEBI:83088"/>
    </cofactor>
    <text evidence="4">Binds 1 lipoyl cofactor covalently.</text>
</comment>
<dbReference type="CDD" id="cd06848">
    <property type="entry name" value="GCS_H"/>
    <property type="match status" value="1"/>
</dbReference>
<dbReference type="HAMAP" id="MF_00272">
    <property type="entry name" value="GcvH"/>
    <property type="match status" value="1"/>
</dbReference>
<dbReference type="PANTHER" id="PTHR11715:SF3">
    <property type="entry name" value="GLYCINE CLEAVAGE SYSTEM H PROTEIN-RELATED"/>
    <property type="match status" value="1"/>
</dbReference>
<feature type="modified residue" description="N6-lipoyllysine" evidence="3">
    <location>
        <position position="101"/>
    </location>
</feature>
<dbReference type="PROSITE" id="PS50968">
    <property type="entry name" value="BIOTINYL_LIPOYL"/>
    <property type="match status" value="1"/>
</dbReference>
<comment type="subcellular location">
    <subcellularLocation>
        <location evidence="4">Mitochondrion</location>
    </subcellularLocation>
</comment>
<keyword evidence="2 3" id="KW-0450">Lipoyl</keyword>
<dbReference type="Gene3D" id="2.40.50.100">
    <property type="match status" value="1"/>
</dbReference>
<dbReference type="NCBIfam" id="TIGR00527">
    <property type="entry name" value="gcvH"/>
    <property type="match status" value="1"/>
</dbReference>